<accession>A0AAX4HUX7</accession>
<reference evidence="1 2" key="1">
    <citation type="submission" date="2023-11" db="EMBL/GenBank/DDBJ databases">
        <title>Peredibacter starrii A3.12.</title>
        <authorList>
            <person name="Mitchell R.J."/>
        </authorList>
    </citation>
    <scope>NUCLEOTIDE SEQUENCE [LARGE SCALE GENOMIC DNA]</scope>
    <source>
        <strain evidence="1 2">A3.12</strain>
    </source>
</reference>
<evidence type="ECO:0000313" key="2">
    <source>
        <dbReference type="Proteomes" id="UP001324634"/>
    </source>
</evidence>
<dbReference type="EMBL" id="CP139487">
    <property type="protein sequence ID" value="WPU67189.1"/>
    <property type="molecule type" value="Genomic_DNA"/>
</dbReference>
<proteinExistence type="predicted"/>
<dbReference type="RefSeq" id="WP_321400135.1">
    <property type="nucleotide sequence ID" value="NZ_CP139487.1"/>
</dbReference>
<organism evidence="1 2">
    <name type="scientific">Peredibacter starrii</name>
    <dbReference type="NCBI Taxonomy" id="28202"/>
    <lineage>
        <taxon>Bacteria</taxon>
        <taxon>Pseudomonadati</taxon>
        <taxon>Bdellovibrionota</taxon>
        <taxon>Bacteriovoracia</taxon>
        <taxon>Bacteriovoracales</taxon>
        <taxon>Bacteriovoracaceae</taxon>
        <taxon>Peredibacter</taxon>
    </lineage>
</organism>
<dbReference type="SUPFAM" id="SSF52266">
    <property type="entry name" value="SGNH hydrolase"/>
    <property type="match status" value="1"/>
</dbReference>
<name>A0AAX4HUX7_9BACT</name>
<dbReference type="InterPro" id="IPR036514">
    <property type="entry name" value="SGNH_hydro_sf"/>
</dbReference>
<dbReference type="KEGG" id="psti:SOO65_10525"/>
<dbReference type="GO" id="GO:0016788">
    <property type="term" value="F:hydrolase activity, acting on ester bonds"/>
    <property type="evidence" value="ECO:0007669"/>
    <property type="project" value="UniProtKB-ARBA"/>
</dbReference>
<keyword evidence="2" id="KW-1185">Reference proteome</keyword>
<gene>
    <name evidence="1" type="ORF">SOO65_10525</name>
</gene>
<evidence type="ECO:0008006" key="3">
    <source>
        <dbReference type="Google" id="ProtNLM"/>
    </source>
</evidence>
<evidence type="ECO:0000313" key="1">
    <source>
        <dbReference type="EMBL" id="WPU67189.1"/>
    </source>
</evidence>
<dbReference type="Gene3D" id="3.40.50.1110">
    <property type="entry name" value="SGNH hydrolase"/>
    <property type="match status" value="1"/>
</dbReference>
<dbReference type="Proteomes" id="UP001324634">
    <property type="component" value="Chromosome"/>
</dbReference>
<dbReference type="AlphaFoldDB" id="A0AAX4HUX7"/>
<protein>
    <recommendedName>
        <fullName evidence="3">SGNH/GDSL hydrolase family protein</fullName>
    </recommendedName>
</protein>
<sequence length="372" mass="42743">MKKVLSLLLLTVLVALVTGGYLVFDRYQKNPVQVVPYPYTFVESAPGIQLDAPILITGDRMGAYFAKFKTELAAAISVNLAKPIQVQSLAKEGNGLHRTLHELKSLTQWPQILIYQGASEEFAESKFNPAEIAKINTNFKRYSDDRIETFLILYPWLSRLVYEPIHQVKLGATPELKQVEEPEYLRRMETEFLLYEQQLIQLVNQSKDRNTLLILTTTPINLDIPPKKVCEFTTTTDIETEILDLRELLKKNNPKAAYAKSSKLINQYSGNALLLYIHGQVAKRLGYTDEAAQSLLKSTAYDCRPWRTTEVYNSIIRKVAKDHQVLLFDFAQMITNEWTQNTTFFDEIHPQNLYYDQGMKQLGMVIKRILKL</sequence>